<sequence>MRFNNLTKVPNFLFRQKGFDQEKVLRRLSILTEREEVWGKFIWAGMSDHYGCKGQNMMAIQTEGMRDINIGPSYRRCECGVQYVCDPGAYANSIERFRDAVKV</sequence>
<dbReference type="Proteomes" id="UP000034508">
    <property type="component" value="Unassembled WGS sequence"/>
</dbReference>
<gene>
    <name evidence="1" type="ORF">US31_C0017G0039</name>
</gene>
<name>A0A0G0FV19_9BACT</name>
<comment type="caution">
    <text evidence="1">The sequence shown here is derived from an EMBL/GenBank/DDBJ whole genome shotgun (WGS) entry which is preliminary data.</text>
</comment>
<accession>A0A0G0FV19</accession>
<organism evidence="1 2">
    <name type="scientific">Berkelbacteria bacterium GW2011_GWA1_36_9</name>
    <dbReference type="NCBI Taxonomy" id="1618331"/>
    <lineage>
        <taxon>Bacteria</taxon>
        <taxon>Candidatus Berkelbacteria</taxon>
    </lineage>
</organism>
<dbReference type="EMBL" id="LBSM01000017">
    <property type="protein sequence ID" value="KKQ17645.1"/>
    <property type="molecule type" value="Genomic_DNA"/>
</dbReference>
<reference evidence="1 2" key="1">
    <citation type="journal article" date="2015" name="Nature">
        <title>rRNA introns, odd ribosomes, and small enigmatic genomes across a large radiation of phyla.</title>
        <authorList>
            <person name="Brown C.T."/>
            <person name="Hug L.A."/>
            <person name="Thomas B.C."/>
            <person name="Sharon I."/>
            <person name="Castelle C.J."/>
            <person name="Singh A."/>
            <person name="Wilkins M.J."/>
            <person name="Williams K.H."/>
            <person name="Banfield J.F."/>
        </authorList>
    </citation>
    <scope>NUCLEOTIDE SEQUENCE [LARGE SCALE GENOMIC DNA]</scope>
</reference>
<evidence type="ECO:0000313" key="1">
    <source>
        <dbReference type="EMBL" id="KKQ17645.1"/>
    </source>
</evidence>
<evidence type="ECO:0000313" key="2">
    <source>
        <dbReference type="Proteomes" id="UP000034508"/>
    </source>
</evidence>
<protein>
    <submittedName>
        <fullName evidence="1">Uncharacterized protein</fullName>
    </submittedName>
</protein>
<proteinExistence type="predicted"/>
<dbReference type="AlphaFoldDB" id="A0A0G0FV19"/>